<evidence type="ECO:0000313" key="4">
    <source>
        <dbReference type="EMBL" id="GFK95827.1"/>
    </source>
</evidence>
<dbReference type="PANTHER" id="PTHR13774">
    <property type="entry name" value="PHENAZINE BIOSYNTHESIS PROTEIN"/>
    <property type="match status" value="1"/>
</dbReference>
<dbReference type="GO" id="GO:0005737">
    <property type="term" value="C:cytoplasm"/>
    <property type="evidence" value="ECO:0007669"/>
    <property type="project" value="TreeGrafter"/>
</dbReference>
<protein>
    <submittedName>
        <fullName evidence="4">Putative isomerase YddE</fullName>
        <ecNumber evidence="4">5.1.-.-</ecNumber>
    </submittedName>
</protein>
<dbReference type="Pfam" id="PF02567">
    <property type="entry name" value="PhzC-PhzF"/>
    <property type="match status" value="1"/>
</dbReference>
<dbReference type="AlphaFoldDB" id="A0A6V8M1W3"/>
<feature type="active site" evidence="3">
    <location>
        <position position="46"/>
    </location>
</feature>
<keyword evidence="5" id="KW-1185">Reference proteome</keyword>
<accession>A0A6V8M1W3</accession>
<dbReference type="Gene3D" id="3.10.310.10">
    <property type="entry name" value="Diaminopimelate Epimerase, Chain A, domain 1"/>
    <property type="match status" value="2"/>
</dbReference>
<organism evidence="4 5">
    <name type="scientific">Fundidesulfovibrio magnetotacticus</name>
    <dbReference type="NCBI Taxonomy" id="2730080"/>
    <lineage>
        <taxon>Bacteria</taxon>
        <taxon>Pseudomonadati</taxon>
        <taxon>Thermodesulfobacteriota</taxon>
        <taxon>Desulfovibrionia</taxon>
        <taxon>Desulfovibrionales</taxon>
        <taxon>Desulfovibrionaceae</taxon>
        <taxon>Fundidesulfovibrio</taxon>
    </lineage>
</organism>
<dbReference type="EC" id="5.1.-.-" evidence="4"/>
<keyword evidence="2 4" id="KW-0413">Isomerase</keyword>
<evidence type="ECO:0000256" key="2">
    <source>
        <dbReference type="ARBA" id="ARBA00023235"/>
    </source>
</evidence>
<proteinExistence type="inferred from homology"/>
<evidence type="ECO:0000313" key="5">
    <source>
        <dbReference type="Proteomes" id="UP000494245"/>
    </source>
</evidence>
<sequence length="273" mass="28868">MATRLWTVDAFAEAPFTGNPAGVCLLDRPAPAEWMQALARELNHSETAFLVSGEECFGLRWFTPSVEVDLCGHATLASAHVLWSGGMAPPGETIRFETASGRLSATPGKQGLIWLDFPAEPGHPLPVPDGLAQALGARIVGAQRNRMDLLVELESEEAVLGLAPDLARVRALGGRGLIVTSRAERPGADFVSRFFAPAAGIDEDPVTGSAHCFLGPYWSKRLGANELTGYQASSRGGTVLVELDGVRVRLGGRAVTIASGELAPRALPVRPRG</sequence>
<dbReference type="RefSeq" id="WP_173086968.1">
    <property type="nucleotide sequence ID" value="NZ_BLTE01000024.1"/>
</dbReference>
<comment type="similarity">
    <text evidence="1">Belongs to the PhzF family.</text>
</comment>
<dbReference type="PIRSF" id="PIRSF016184">
    <property type="entry name" value="PhzC_PhzF"/>
    <property type="match status" value="1"/>
</dbReference>
<gene>
    <name evidence="4" type="primary">yddE</name>
    <name evidence="4" type="ORF">NNJEOMEG_03698</name>
</gene>
<dbReference type="SUPFAM" id="SSF54506">
    <property type="entry name" value="Diaminopimelate epimerase-like"/>
    <property type="match status" value="1"/>
</dbReference>
<evidence type="ECO:0000256" key="3">
    <source>
        <dbReference type="PIRSR" id="PIRSR016184-1"/>
    </source>
</evidence>
<dbReference type="GO" id="GO:0016853">
    <property type="term" value="F:isomerase activity"/>
    <property type="evidence" value="ECO:0007669"/>
    <property type="project" value="UniProtKB-KW"/>
</dbReference>
<dbReference type="NCBIfam" id="TIGR00654">
    <property type="entry name" value="PhzF_family"/>
    <property type="match status" value="1"/>
</dbReference>
<dbReference type="EMBL" id="BLTE01000024">
    <property type="protein sequence ID" value="GFK95827.1"/>
    <property type="molecule type" value="Genomic_DNA"/>
</dbReference>
<dbReference type="Proteomes" id="UP000494245">
    <property type="component" value="Unassembled WGS sequence"/>
</dbReference>
<evidence type="ECO:0000256" key="1">
    <source>
        <dbReference type="ARBA" id="ARBA00008270"/>
    </source>
</evidence>
<comment type="caution">
    <text evidence="4">The sequence shown here is derived from an EMBL/GenBank/DDBJ whole genome shotgun (WGS) entry which is preliminary data.</text>
</comment>
<dbReference type="InterPro" id="IPR003719">
    <property type="entry name" value="Phenazine_PhzF-like"/>
</dbReference>
<dbReference type="PANTHER" id="PTHR13774:SF17">
    <property type="entry name" value="PHENAZINE BIOSYNTHESIS-LIKE DOMAIN-CONTAINING PROTEIN"/>
    <property type="match status" value="1"/>
</dbReference>
<name>A0A6V8M1W3_9BACT</name>
<reference evidence="4 5" key="1">
    <citation type="submission" date="2020-04" db="EMBL/GenBank/DDBJ databases">
        <authorList>
            <consortium name="Desulfovibrio sp. FSS-1 genome sequencing consortium"/>
            <person name="Shimoshige H."/>
            <person name="Kobayashi H."/>
            <person name="Maekawa T."/>
        </authorList>
    </citation>
    <scope>NUCLEOTIDE SEQUENCE [LARGE SCALE GENOMIC DNA]</scope>
    <source>
        <strain evidence="4 5">SIID29052-01</strain>
    </source>
</reference>
<reference evidence="4 5" key="2">
    <citation type="submission" date="2020-05" db="EMBL/GenBank/DDBJ databases">
        <title>Draft genome sequence of Desulfovibrio sp. strainFSS-1.</title>
        <authorList>
            <person name="Shimoshige H."/>
            <person name="Kobayashi H."/>
            <person name="Maekawa T."/>
        </authorList>
    </citation>
    <scope>NUCLEOTIDE SEQUENCE [LARGE SCALE GENOMIC DNA]</scope>
    <source>
        <strain evidence="4 5">SIID29052-01</strain>
    </source>
</reference>